<gene>
    <name evidence="1" type="ORF">SAMN04487965_1429</name>
</gene>
<dbReference type="STRING" id="494016.SAMN04487965_1429"/>
<sequence length="190" mass="22008">MQSEPATFAETARRAGHPVQLDQTRVDRLPRCYACIQMGDWSANMQVFTRPGTIARLMAILFSLSVLFCALQLNAEDKDRPDDFWKKYGDVTEWVSARLKLTPEQAEKALPILKTSFELKLLMLEDYGLKDGKMPPLTDEQKEELDAGMIAIRANTRGEMVKILNKEQLEELKKIQEEYHRSYREWLARQ</sequence>
<proteinExistence type="predicted"/>
<evidence type="ECO:0000313" key="2">
    <source>
        <dbReference type="Proteomes" id="UP000184170"/>
    </source>
</evidence>
<evidence type="ECO:0000313" key="1">
    <source>
        <dbReference type="EMBL" id="SHF12699.1"/>
    </source>
</evidence>
<dbReference type="EMBL" id="FQVA01000001">
    <property type="protein sequence ID" value="SHF12699.1"/>
    <property type="molecule type" value="Genomic_DNA"/>
</dbReference>
<organism evidence="1 2">
    <name type="scientific">Microbulbifer donghaiensis</name>
    <dbReference type="NCBI Taxonomy" id="494016"/>
    <lineage>
        <taxon>Bacteria</taxon>
        <taxon>Pseudomonadati</taxon>
        <taxon>Pseudomonadota</taxon>
        <taxon>Gammaproteobacteria</taxon>
        <taxon>Cellvibrionales</taxon>
        <taxon>Microbulbiferaceae</taxon>
        <taxon>Microbulbifer</taxon>
    </lineage>
</organism>
<protein>
    <recommendedName>
        <fullName evidence="3">LTXXQ motif family protein</fullName>
    </recommendedName>
</protein>
<dbReference type="Proteomes" id="UP000184170">
    <property type="component" value="Unassembled WGS sequence"/>
</dbReference>
<accession>A0A1M4Z3R2</accession>
<keyword evidence="2" id="KW-1185">Reference proteome</keyword>
<dbReference type="RefSeq" id="WP_073273096.1">
    <property type="nucleotide sequence ID" value="NZ_FQVA01000001.1"/>
</dbReference>
<dbReference type="AlphaFoldDB" id="A0A1M4Z3R2"/>
<name>A0A1M4Z3R2_9GAMM</name>
<reference evidence="2" key="1">
    <citation type="submission" date="2016-11" db="EMBL/GenBank/DDBJ databases">
        <authorList>
            <person name="Varghese N."/>
            <person name="Submissions S."/>
        </authorList>
    </citation>
    <scope>NUCLEOTIDE SEQUENCE [LARGE SCALE GENOMIC DNA]</scope>
    <source>
        <strain evidence="2">CGMCC 1.7063</strain>
    </source>
</reference>
<evidence type="ECO:0008006" key="3">
    <source>
        <dbReference type="Google" id="ProtNLM"/>
    </source>
</evidence>
<dbReference type="OrthoDB" id="5734558at2"/>